<dbReference type="EMBL" id="KI660209">
    <property type="protein sequence ID" value="ETN76765.1"/>
    <property type="molecule type" value="Genomic_DNA"/>
</dbReference>
<proteinExistence type="predicted"/>
<organism evidence="1 2">
    <name type="scientific">Necator americanus</name>
    <name type="common">Human hookworm</name>
    <dbReference type="NCBI Taxonomy" id="51031"/>
    <lineage>
        <taxon>Eukaryota</taxon>
        <taxon>Metazoa</taxon>
        <taxon>Ecdysozoa</taxon>
        <taxon>Nematoda</taxon>
        <taxon>Chromadorea</taxon>
        <taxon>Rhabditida</taxon>
        <taxon>Rhabditina</taxon>
        <taxon>Rhabditomorpha</taxon>
        <taxon>Strongyloidea</taxon>
        <taxon>Ancylostomatidae</taxon>
        <taxon>Bunostominae</taxon>
        <taxon>Necator</taxon>
    </lineage>
</organism>
<reference evidence="2" key="1">
    <citation type="journal article" date="2014" name="Nat. Genet.">
        <title>Genome of the human hookworm Necator americanus.</title>
        <authorList>
            <person name="Tang Y.T."/>
            <person name="Gao X."/>
            <person name="Rosa B.A."/>
            <person name="Abubucker S."/>
            <person name="Hallsworth-Pepin K."/>
            <person name="Martin J."/>
            <person name="Tyagi R."/>
            <person name="Heizer E."/>
            <person name="Zhang X."/>
            <person name="Bhonagiri-Palsikar V."/>
            <person name="Minx P."/>
            <person name="Warren W.C."/>
            <person name="Wang Q."/>
            <person name="Zhan B."/>
            <person name="Hotez P.J."/>
            <person name="Sternberg P.W."/>
            <person name="Dougall A."/>
            <person name="Gaze S.T."/>
            <person name="Mulvenna J."/>
            <person name="Sotillo J."/>
            <person name="Ranganathan S."/>
            <person name="Rabelo E.M."/>
            <person name="Wilson R.K."/>
            <person name="Felgner P.L."/>
            <person name="Bethony J."/>
            <person name="Hawdon J.M."/>
            <person name="Gasser R.B."/>
            <person name="Loukas A."/>
            <person name="Mitreva M."/>
        </authorList>
    </citation>
    <scope>NUCLEOTIDE SEQUENCE [LARGE SCALE GENOMIC DNA]</scope>
</reference>
<evidence type="ECO:0000313" key="1">
    <source>
        <dbReference type="EMBL" id="ETN76765.1"/>
    </source>
</evidence>
<evidence type="ECO:0000313" key="2">
    <source>
        <dbReference type="Proteomes" id="UP000053676"/>
    </source>
</evidence>
<dbReference type="KEGG" id="nai:NECAME_11455"/>
<accession>W2T441</accession>
<gene>
    <name evidence="1" type="ORF">NECAME_11455</name>
</gene>
<protein>
    <submittedName>
        <fullName evidence="1">Uncharacterized protein</fullName>
    </submittedName>
</protein>
<sequence>MPSRPILFQPISLILHRRRCRSLLHRNPKRRGQGIVTNENLMLTEISELTIGKYNGTKR</sequence>
<name>W2T441_NECAM</name>
<dbReference type="AlphaFoldDB" id="W2T441"/>
<keyword evidence="2" id="KW-1185">Reference proteome</keyword>
<dbReference type="Proteomes" id="UP000053676">
    <property type="component" value="Unassembled WGS sequence"/>
</dbReference>